<name>A0AAC9TYQ8_9GAMM</name>
<proteinExistence type="predicted"/>
<dbReference type="EMBL" id="CP022272">
    <property type="protein sequence ID" value="ASJ96183.1"/>
    <property type="molecule type" value="Genomic_DNA"/>
</dbReference>
<dbReference type="Pfam" id="PF06127">
    <property type="entry name" value="Mpo1-like"/>
    <property type="match status" value="1"/>
</dbReference>
<gene>
    <name evidence="2" type="ORF">CFF01_06080</name>
</gene>
<sequence length="101" mass="12009">MSKQYKSFKAFYPFYLSQHSDARCRGMHYFGSLLVLALLLTALLSSSYWLLWLLPVVGYGAAWIGHFVFERNRPATFEYPLYSFLADWVMLVQWLTRRRDQ</sequence>
<dbReference type="InterPro" id="IPR009305">
    <property type="entry name" value="Mpo1-like"/>
</dbReference>
<protein>
    <recommendedName>
        <fullName evidence="4">DUF962 domain-containing protein</fullName>
    </recommendedName>
</protein>
<reference evidence="2 3" key="1">
    <citation type="submission" date="2017-06" db="EMBL/GenBank/DDBJ databases">
        <title>Complete genome sequence of Shewanella marisflavi EP1 associated with anaerobic 2,4-dinitrotoluene reduction and salt tolerance.</title>
        <authorList>
            <person name="Huang J."/>
        </authorList>
    </citation>
    <scope>NUCLEOTIDE SEQUENCE [LARGE SCALE GENOMIC DNA]</scope>
    <source>
        <strain evidence="2 3">EP1</strain>
    </source>
</reference>
<dbReference type="RefSeq" id="WP_088904204.1">
    <property type="nucleotide sequence ID" value="NZ_CP022272.1"/>
</dbReference>
<dbReference type="PANTHER" id="PTHR34205">
    <property type="entry name" value="TRANSMEMBRANE PROTEIN"/>
    <property type="match status" value="1"/>
</dbReference>
<evidence type="ECO:0000313" key="3">
    <source>
        <dbReference type="Proteomes" id="UP000198233"/>
    </source>
</evidence>
<evidence type="ECO:0000256" key="1">
    <source>
        <dbReference type="SAM" id="Phobius"/>
    </source>
</evidence>
<organism evidence="2 3">
    <name type="scientific">Shewanella marisflavi</name>
    <dbReference type="NCBI Taxonomy" id="260364"/>
    <lineage>
        <taxon>Bacteria</taxon>
        <taxon>Pseudomonadati</taxon>
        <taxon>Pseudomonadota</taxon>
        <taxon>Gammaproteobacteria</taxon>
        <taxon>Alteromonadales</taxon>
        <taxon>Shewanellaceae</taxon>
        <taxon>Shewanella</taxon>
    </lineage>
</organism>
<feature type="transmembrane region" description="Helical" evidence="1">
    <location>
        <begin position="33"/>
        <end position="59"/>
    </location>
</feature>
<evidence type="ECO:0008006" key="4">
    <source>
        <dbReference type="Google" id="ProtNLM"/>
    </source>
</evidence>
<dbReference type="PANTHER" id="PTHR34205:SF2">
    <property type="entry name" value="DUF962 DOMAIN-CONTAINING PROTEIN"/>
    <property type="match status" value="1"/>
</dbReference>
<dbReference type="AlphaFoldDB" id="A0AAC9TYQ8"/>
<dbReference type="Proteomes" id="UP000198233">
    <property type="component" value="Chromosome"/>
</dbReference>
<dbReference type="KEGG" id="smav:CFF01_06080"/>
<keyword evidence="1" id="KW-0812">Transmembrane</keyword>
<keyword evidence="1" id="KW-0472">Membrane</keyword>
<accession>A0AAC9TYQ8</accession>
<evidence type="ECO:0000313" key="2">
    <source>
        <dbReference type="EMBL" id="ASJ96183.1"/>
    </source>
</evidence>
<keyword evidence="1" id="KW-1133">Transmembrane helix</keyword>